<feature type="region of interest" description="Disordered" evidence="1">
    <location>
        <begin position="170"/>
        <end position="190"/>
    </location>
</feature>
<proteinExistence type="predicted"/>
<keyword evidence="3" id="KW-1185">Reference proteome</keyword>
<dbReference type="Proteomes" id="UP001497392">
    <property type="component" value="Unassembled WGS sequence"/>
</dbReference>
<sequence length="336" mass="35629">MAAGDRTGSLRRPHRSALNGHLAAHMEGKASASGWGAEEVFVQGVPEPFVLDADGCVDLTSMQIDPKVTILNGKRALVDSHGRTKRTLAELRELFGDPALGTIMKPFKVAKGPPLQSFSPVEPASYASVSRSSTLLFPVYSLADKSEPSTVPCTSLPASRPPIQTPTLITAPSGGGNSQPSSSGMHANGGRSMPMNQLIPPPVPGTVPPLDQLVHAASMEHPLLLQHMQQKQHIWKAAREERKQQLDAKNSSRSLLMLKNPPDTNKRQKVTNRGGAGVPAHCSTCGKPRKGTHAKTGCPTHCVKCKKLNAECECPDGEPSNTGADNLDSDTASQGD</sequence>
<accession>A0ABP1G1Q2</accession>
<evidence type="ECO:0000313" key="3">
    <source>
        <dbReference type="Proteomes" id="UP001497392"/>
    </source>
</evidence>
<evidence type="ECO:0000256" key="1">
    <source>
        <dbReference type="SAM" id="MobiDB-lite"/>
    </source>
</evidence>
<organism evidence="2 3">
    <name type="scientific">Coccomyxa viridis</name>
    <dbReference type="NCBI Taxonomy" id="1274662"/>
    <lineage>
        <taxon>Eukaryota</taxon>
        <taxon>Viridiplantae</taxon>
        <taxon>Chlorophyta</taxon>
        <taxon>core chlorophytes</taxon>
        <taxon>Trebouxiophyceae</taxon>
        <taxon>Trebouxiophyceae incertae sedis</taxon>
        <taxon>Coccomyxaceae</taxon>
        <taxon>Coccomyxa</taxon>
    </lineage>
</organism>
<dbReference type="EMBL" id="CAXHTA020000016">
    <property type="protein sequence ID" value="CAL5226141.1"/>
    <property type="molecule type" value="Genomic_DNA"/>
</dbReference>
<name>A0ABP1G1Q2_9CHLO</name>
<evidence type="ECO:0000313" key="2">
    <source>
        <dbReference type="EMBL" id="CAL5226141.1"/>
    </source>
</evidence>
<comment type="caution">
    <text evidence="2">The sequence shown here is derived from an EMBL/GenBank/DDBJ whole genome shotgun (WGS) entry which is preliminary data.</text>
</comment>
<feature type="compositionally biased region" description="Polar residues" evidence="1">
    <location>
        <begin position="319"/>
        <end position="336"/>
    </location>
</feature>
<protein>
    <submittedName>
        <fullName evidence="2">G8961 protein</fullName>
    </submittedName>
</protein>
<gene>
    <name evidence="2" type="primary">g8961</name>
    <name evidence="2" type="ORF">VP750_LOCUS8047</name>
</gene>
<feature type="region of interest" description="Disordered" evidence="1">
    <location>
        <begin position="315"/>
        <end position="336"/>
    </location>
</feature>
<reference evidence="2 3" key="1">
    <citation type="submission" date="2024-06" db="EMBL/GenBank/DDBJ databases">
        <authorList>
            <person name="Kraege A."/>
            <person name="Thomma B."/>
        </authorList>
    </citation>
    <scope>NUCLEOTIDE SEQUENCE [LARGE SCALE GENOMIC DNA]</scope>
</reference>
<feature type="region of interest" description="Disordered" evidence="1">
    <location>
        <begin position="256"/>
        <end position="279"/>
    </location>
</feature>